<name>A0AB39ZPF8_DROSZ</name>
<evidence type="ECO:0000313" key="2">
    <source>
        <dbReference type="Proteomes" id="UP001652628"/>
    </source>
</evidence>
<dbReference type="PANTHER" id="PTHR21112:SF0">
    <property type="entry name" value="CHEMOSENSORY PROTEIN A 29A-RELATED"/>
    <property type="match status" value="1"/>
</dbReference>
<evidence type="ECO:0000256" key="1">
    <source>
        <dbReference type="SAM" id="SignalP"/>
    </source>
</evidence>
<feature type="signal peptide" evidence="1">
    <location>
        <begin position="1"/>
        <end position="23"/>
    </location>
</feature>
<protein>
    <submittedName>
        <fullName evidence="3">Uncharacterized protein</fullName>
    </submittedName>
</protein>
<dbReference type="AlphaFoldDB" id="A0AB39ZPF8"/>
<dbReference type="InterPro" id="IPR010512">
    <property type="entry name" value="DUF1091"/>
</dbReference>
<dbReference type="RefSeq" id="XP_016940560.3">
    <property type="nucleotide sequence ID" value="XM_017085071.4"/>
</dbReference>
<reference evidence="3" key="1">
    <citation type="submission" date="2025-08" db="UniProtKB">
        <authorList>
            <consortium name="RefSeq"/>
        </authorList>
    </citation>
    <scope>IDENTIFICATION</scope>
</reference>
<proteinExistence type="predicted"/>
<dbReference type="GeneID" id="108017901"/>
<dbReference type="PANTHER" id="PTHR21112">
    <property type="entry name" value="CHEMOSENSORY PROTEIN A 29A-RELATED"/>
    <property type="match status" value="1"/>
</dbReference>
<dbReference type="Proteomes" id="UP001652628">
    <property type="component" value="Chromosome 2R"/>
</dbReference>
<organism evidence="2 3">
    <name type="scientific">Drosophila suzukii</name>
    <name type="common">Spotted-wing drosophila fruit fly</name>
    <dbReference type="NCBI Taxonomy" id="28584"/>
    <lineage>
        <taxon>Eukaryota</taxon>
        <taxon>Metazoa</taxon>
        <taxon>Ecdysozoa</taxon>
        <taxon>Arthropoda</taxon>
        <taxon>Hexapoda</taxon>
        <taxon>Insecta</taxon>
        <taxon>Pterygota</taxon>
        <taxon>Neoptera</taxon>
        <taxon>Endopterygota</taxon>
        <taxon>Diptera</taxon>
        <taxon>Brachycera</taxon>
        <taxon>Muscomorpha</taxon>
        <taxon>Ephydroidea</taxon>
        <taxon>Drosophilidae</taxon>
        <taxon>Drosophila</taxon>
        <taxon>Sophophora</taxon>
    </lineage>
</organism>
<gene>
    <name evidence="3" type="primary">LOC108017901</name>
</gene>
<keyword evidence="1" id="KW-0732">Signal</keyword>
<keyword evidence="2" id="KW-1185">Reference proteome</keyword>
<sequence>MVTSNLLSTKIGILLLGIHLAGAARKWDYEPISLTATSSDESKAKVDLKIDRLGRAEWGMSGTIEWKYDMNVESMVEASAYRSNSGDESDYKLLPWAIPKQKFYDYLETYYKDVIIKNLGHCSNLPQFKGKFQPPWPQNTYKFDKCKIDGDGLPDVAPPGFYKILFTQFGSGQPTWGFTAIFKLTAKVF</sequence>
<dbReference type="Pfam" id="PF06477">
    <property type="entry name" value="DUF1091"/>
    <property type="match status" value="1"/>
</dbReference>
<feature type="chain" id="PRO_5046882997" evidence="1">
    <location>
        <begin position="24"/>
        <end position="189"/>
    </location>
</feature>
<evidence type="ECO:0000313" key="3">
    <source>
        <dbReference type="RefSeq" id="XP_016940560.3"/>
    </source>
</evidence>
<accession>A0AB39ZPF8</accession>